<keyword evidence="2" id="KW-1185">Reference proteome</keyword>
<organism evidence="1 2">
    <name type="scientific">Aphis glycines</name>
    <name type="common">Soybean aphid</name>
    <dbReference type="NCBI Taxonomy" id="307491"/>
    <lineage>
        <taxon>Eukaryota</taxon>
        <taxon>Metazoa</taxon>
        <taxon>Ecdysozoa</taxon>
        <taxon>Arthropoda</taxon>
        <taxon>Hexapoda</taxon>
        <taxon>Insecta</taxon>
        <taxon>Pterygota</taxon>
        <taxon>Neoptera</taxon>
        <taxon>Paraneoptera</taxon>
        <taxon>Hemiptera</taxon>
        <taxon>Sternorrhyncha</taxon>
        <taxon>Aphidomorpha</taxon>
        <taxon>Aphidoidea</taxon>
        <taxon>Aphididae</taxon>
        <taxon>Aphidini</taxon>
        <taxon>Aphis</taxon>
        <taxon>Aphis</taxon>
    </lineage>
</organism>
<evidence type="ECO:0000313" key="2">
    <source>
        <dbReference type="Proteomes" id="UP000475862"/>
    </source>
</evidence>
<reference evidence="1 2" key="1">
    <citation type="submission" date="2019-08" db="EMBL/GenBank/DDBJ databases">
        <title>The genome of the soybean aphid Biotype 1, its phylome, world population structure and adaptation to the North American continent.</title>
        <authorList>
            <person name="Giordano R."/>
            <person name="Donthu R.K."/>
            <person name="Hernandez A.G."/>
            <person name="Wright C.L."/>
            <person name="Zimin A.V."/>
        </authorList>
    </citation>
    <scope>NUCLEOTIDE SEQUENCE [LARGE SCALE GENOMIC DNA]</scope>
    <source>
        <tissue evidence="1">Whole aphids</tissue>
    </source>
</reference>
<evidence type="ECO:0000313" key="1">
    <source>
        <dbReference type="EMBL" id="KAE9540897.1"/>
    </source>
</evidence>
<name>A0A6G0TZP4_APHGL</name>
<dbReference type="Proteomes" id="UP000475862">
    <property type="component" value="Unassembled WGS sequence"/>
</dbReference>
<proteinExistence type="predicted"/>
<comment type="caution">
    <text evidence="1">The sequence shown here is derived from an EMBL/GenBank/DDBJ whole genome shotgun (WGS) entry which is preliminary data.</text>
</comment>
<dbReference type="EMBL" id="VYZN01000013">
    <property type="protein sequence ID" value="KAE9540897.1"/>
    <property type="molecule type" value="Genomic_DNA"/>
</dbReference>
<accession>A0A6G0TZP4</accession>
<gene>
    <name evidence="1" type="ORF">AGLY_004142</name>
</gene>
<sequence length="327" mass="38534">MYDSKQFMLTFEIQILTKFNIQIKNNNFGYFVIIQKFDQRRSASYDMYRFKMSFTKICFLCSWQIKYPWWTIMIKSKKFPVVFKKIEKNNKKVTEKQEIFEEKFMENLVPNFQNLIRDKNSKMCDIRFLNHLKKTPISVSNENTLHTTVIFFKCDNIRLENKHLTINVSYHFNKHKLIIKNNLIDNESVWSVISTAMMDDNTSSQLIGLNEEFNSYHVVIITTCIKKKIVLFKIVNIQLPIDGYIEKLNFKWPIVFTAQFDAVTITVIGTVGLNNYRVDMRGKQRTATVTTDGNTVDKITIYFPSQCSVVTSRQTELDNVLYVSDVL</sequence>
<protein>
    <submittedName>
        <fullName evidence="1">Uncharacterized protein</fullName>
    </submittedName>
</protein>
<dbReference type="AlphaFoldDB" id="A0A6G0TZP4"/>